<evidence type="ECO:0000313" key="3">
    <source>
        <dbReference type="WBParaSite" id="ASIM_0002071801-mRNA-1"/>
    </source>
</evidence>
<sequence>LDYFIREAGEIFGISRNLPINDRGPKRILEYVLHQEDEDEEQNLADATMELFEPALNQEDEPYFSDIDDYDDSE</sequence>
<dbReference type="AlphaFoldDB" id="A0A0M3KI99"/>
<evidence type="ECO:0000259" key="2">
    <source>
        <dbReference type="Pfam" id="PF21178"/>
    </source>
</evidence>
<accession>A0A0M3KI99</accession>
<protein>
    <submittedName>
        <fullName evidence="3">Pre-rRNA-processing protein TSR2 homolog</fullName>
    </submittedName>
</protein>
<dbReference type="WBParaSite" id="ASIM_0002071801-mRNA-1">
    <property type="protein sequence ID" value="ASIM_0002071801-mRNA-1"/>
    <property type="gene ID" value="ASIM_0002071801"/>
</dbReference>
<name>A0A0M3KI99_ANISI</name>
<dbReference type="InterPro" id="IPR048643">
    <property type="entry name" value="Itf52_C"/>
</dbReference>
<dbReference type="Pfam" id="PF21178">
    <property type="entry name" value="Itf52_C"/>
    <property type="match status" value="1"/>
</dbReference>
<evidence type="ECO:0000256" key="1">
    <source>
        <dbReference type="SAM" id="MobiDB-lite"/>
    </source>
</evidence>
<organism evidence="3">
    <name type="scientific">Anisakis simplex</name>
    <name type="common">Herring worm</name>
    <dbReference type="NCBI Taxonomy" id="6269"/>
    <lineage>
        <taxon>Eukaryota</taxon>
        <taxon>Metazoa</taxon>
        <taxon>Ecdysozoa</taxon>
        <taxon>Nematoda</taxon>
        <taxon>Chromadorea</taxon>
        <taxon>Rhabditida</taxon>
        <taxon>Spirurina</taxon>
        <taxon>Ascaridomorpha</taxon>
        <taxon>Ascaridoidea</taxon>
        <taxon>Anisakidae</taxon>
        <taxon>Anisakis</taxon>
        <taxon>Anisakis simplex complex</taxon>
    </lineage>
</organism>
<proteinExistence type="predicted"/>
<reference evidence="3" key="1">
    <citation type="submission" date="2017-02" db="UniProtKB">
        <authorList>
            <consortium name="WormBaseParasite"/>
        </authorList>
    </citation>
    <scope>IDENTIFICATION</scope>
</reference>
<feature type="compositionally biased region" description="Acidic residues" evidence="1">
    <location>
        <begin position="58"/>
        <end position="74"/>
    </location>
</feature>
<feature type="domain" description="Intraflagellar transport protein 52 C-terminal" evidence="2">
    <location>
        <begin position="1"/>
        <end position="33"/>
    </location>
</feature>
<feature type="region of interest" description="Disordered" evidence="1">
    <location>
        <begin position="55"/>
        <end position="74"/>
    </location>
</feature>
<dbReference type="Gene3D" id="6.10.250.2800">
    <property type="match status" value="1"/>
</dbReference>